<name>A0A1H1PZB4_9ACTN</name>
<dbReference type="PANTHER" id="PTHR35902:SF3">
    <property type="entry name" value="NPCBM-ASSOCIATED, NEW3 DOMAIN OF ALPHA-GALACTOSIDASE"/>
    <property type="match status" value="1"/>
</dbReference>
<evidence type="ECO:0000256" key="1">
    <source>
        <dbReference type="SAM" id="MobiDB-lite"/>
    </source>
</evidence>
<evidence type="ECO:0000313" key="2">
    <source>
        <dbReference type="EMBL" id="SDS16444.1"/>
    </source>
</evidence>
<reference evidence="2 3" key="1">
    <citation type="submission" date="2016-10" db="EMBL/GenBank/DDBJ databases">
        <authorList>
            <person name="de Groot N.N."/>
        </authorList>
    </citation>
    <scope>NUCLEOTIDE SEQUENCE [LARGE SCALE GENOMIC DNA]</scope>
    <source>
        <strain evidence="2 3">DSM 43941</strain>
    </source>
</reference>
<feature type="region of interest" description="Disordered" evidence="1">
    <location>
        <begin position="3377"/>
        <end position="3408"/>
    </location>
</feature>
<feature type="region of interest" description="Disordered" evidence="1">
    <location>
        <begin position="313"/>
        <end position="333"/>
    </location>
</feature>
<dbReference type="Proteomes" id="UP000198688">
    <property type="component" value="Chromosome I"/>
</dbReference>
<gene>
    <name evidence="2" type="ORF">SAMN04489716_0158</name>
</gene>
<feature type="compositionally biased region" description="Acidic residues" evidence="1">
    <location>
        <begin position="3385"/>
        <end position="3404"/>
    </location>
</feature>
<organism evidence="2 3">
    <name type="scientific">Actinoplanes derwentensis</name>
    <dbReference type="NCBI Taxonomy" id="113562"/>
    <lineage>
        <taxon>Bacteria</taxon>
        <taxon>Bacillati</taxon>
        <taxon>Actinomycetota</taxon>
        <taxon>Actinomycetes</taxon>
        <taxon>Micromonosporales</taxon>
        <taxon>Micromonosporaceae</taxon>
        <taxon>Actinoplanes</taxon>
    </lineage>
</organism>
<protein>
    <submittedName>
        <fullName evidence="2">Conserved repeat domain-containing protein</fullName>
    </submittedName>
</protein>
<accession>A0A1H1PZB4</accession>
<proteinExistence type="predicted"/>
<evidence type="ECO:0000313" key="3">
    <source>
        <dbReference type="Proteomes" id="UP000198688"/>
    </source>
</evidence>
<keyword evidence="3" id="KW-1185">Reference proteome</keyword>
<dbReference type="PANTHER" id="PTHR35902">
    <property type="entry name" value="S-LAYER DOMAIN-LIKE PROTEIN-RELATED"/>
    <property type="match status" value="1"/>
</dbReference>
<dbReference type="EMBL" id="LT629758">
    <property type="protein sequence ID" value="SDS16444.1"/>
    <property type="molecule type" value="Genomic_DNA"/>
</dbReference>
<dbReference type="STRING" id="113562.SAMN04489716_0158"/>
<sequence>MAGVLRSTAQGVRAEVNLLSGVLPLTLAVPNPERSWTEGGSASSSTVANPGLKLLGTSILSSGVITSTAGPGTGASGRAETSVAGASVLGAAGIGVGAVRTVCVMAASGITTTTEIADLKVAGQTIANPDVNLKLPVGNLASVWIDHRTADWDSNGVYQYTVRALDVSLLGGSGILSAVANGSVVVGESVCSGTIVLDQPTVTPVSLAPGQSGTPVVTVTDSGDVGAQNTTIKIPKPGAAYVLDPPTVTGGGTCSTADPDYVICSGVTVPGRGSVKVSLPVKLKASAAAGTPAWATSTGKLISAASTPVAQAGQTKTQTANGTLVNPQGPVSSGGTVTVDQVTLAAGKTAAGTVKVTNPGPSDASATVTVPIGNRPTGITVATADVDGTPCVVTTATVTCTGVPITAGAEATVKINTAAAVTTPVGTTWDLAGVTALMNGSTVTGAGRLITVGTPDVNLSGGITVVPATAIPGGSAGIATVKVTNAGSLAATPTTITIPAVPAGYTVSAPVTTTGGGTCAAGTSGISCTGVTVPAGGTVNVAVPVTLTPSVTTGWAATSVAPITATAGASTGTTSGTIVTASPRFTLAATADGPLAGTISPGQTTSIVTKIENQGPSDARPATFTVVAPIGTTLGTPTGATCTADAPKTELACSADLAAGAPALSVSLPVTINPLADTSRALTGGCVSLDNDSLCQTGEPVLPPITLRSPFGVRVLGTFAPAVITPGQDGTGKLTLRSLQAESDLTVTIPAGTALPSGFSVVSATAGGTPCTLGTTAVTCTGVDLTALTGKDVAVKVAVDQSVVPPAAWTPAGITVTGGTETTTLTGPLAATGTVNYTLAAAATVPADGTVLPGTATSLGVTVTNNGPSTAAPASFRVFAPAGTSFPATGLPPICRRTLDTLLVCSTPTLARNASTGALTVPLTVAADTDPFTPVSGGCTDVDGIPGCGGAGDRPFPDFTLKVPFTSRAAVSTDRADVVPGRTATATVHTKALHGDLTGLSVSIPEAGLPAGLTVTGVSSPSGGTCTRTSAVWTCTGLNATDGATLDVDLALKALANAVPGGTWTPNPVTVSLGGDQITLVPQLARIAAAQTGLDATVNLAGLSPLPGGGGALSVGLSNISGPSDAVAVPVSVIAPPGTVLSVVTGTAAPDCALAQSDTRIDCRVSLPAGGTPLTLGAQVGIGGDVLSGRALTGGCVDLDGNSVCNSADRIIPAINVGTPMQQRIDVVTTPVRIAPGEDATAQLKVTSTGTENGLTVTIPTAGLLPAGASLITANPVGGGSCNPNAEPVACSGLNVTAGTPAVVNLQVASSPGGTPGTWTAAPILVSGGGEIAVDAGDLAVVTLPRSDLSAVVTVPAAGTVTAGGSAPLAVTVTNDGPSDARPAVFTVSAPLGTKLDLTGTPPAGCAVSVAGVFATCAIPLADGADTGPLTFPVTVPALADPFAALTGGCVDLDGVPGCGTRDRIVPDIDLAVPFARTLSVNTVPATVVPGTSGVAILALNADRGLLDDVSVSVPALGLPAGLTIDHLEVDGDPCTSPCTGITVAPGTPVQVGVHLDASPAAVPGTVWTAPGISVGNTGGLLTLDRKLAVVGPADIDIDPAITMPAVALDPGATGPVSVTVGNDGTSDALGVRLTVIPPAGAAFSTVPPGCGRVAGTGKLSCTLNVPAAGPDPTLPLTLEVGDSAIPGSTLTGGCVDVDNDSLCLNPPDTLLGPVTVATPFDRLARVRLDSAVIPANSTGDANILIDAPGAPGQPVTVTVPLLTKPLAMTVSDPDITPNGSCVTTLAAITCTTTYAGTGTATLELPITVAPGADAVWATTGITVTRGAGESVTGGGILARTSAPLYDLGATVTMPADDTVLPGTVTAIKATIDNTGSGTAVTVPIVLTAPTGTTFTTPLPDGCLRLTGLATGCAVTLDPGQSTVLDLPIAVPPQLTGTVTGGCVILGGNTCDVDFDPFSLRTPLASIITAAGGVPATVTPGRSDTATIRLDAVAARTDLTVTVGTDNRPVGVAVSAATIGGNPCDVTTDTVTCTGVGIPGGGSTTLNLTVDATPEARPGDTWRPVVRVSTGTGTLPDVALLQRLAATVGPADTGGGLNVSVLTPADGTVLPGAETVLRLVMTNPGPSALSGATAWVKAPAGTTFGDLIDPAATYCDKASSTLVTCTADLSAETRRFRLPLHVPAPTTPGAVISGGCLDTDRNGACGTGDTAITSFTLGKPFSAQARLGVAPGAAVTPGDIGSAVIRTTTDRALSGLLVEIPLTALPPEVEVVDAKGPDGSVCTLTGAIVCTGVTLPQATTDLVTVKVKPLPSAAEGITWALTPAAPATLTNSAGDVSAFTGTLLRTGSAVPGLQFTPSLPAGTVTPGTTAAFRALVTNTGPSDATARLVRVNAPAGTTFGTPVPAVCAAAGTSALDCRATLAAGAPALTWDLPVRIPANADPNIPVTGGCLVDGRSGTCGAGTAPLPPVTLTPALSQALTISAVSPPAIKPGRTGSVTVRITATRARAGLTVTIPLTSLPTGMSVVRAQAGSRICLVGVTAVGCTGVDVRAGGELEITLSVELRDTAEPGATWTPTVSVAEGAQTAARTLHAATVGDADTTFGVAVEVPAAQILLPGDTANLTVTVANTGSSAARGLQYTFFAPSGTTFRTPAAAPGATCAMSQSGERVDCSVDVGGNARTRFPLAIAISGTADVRNLLTGGCADTDRSGTCTAADVAIPPIQLRQALADRLQITGVPAAVVPGGSGTGAVRVTSVVPVTGATVTVPLNGLPAGFTVTGASGPAGSACDRTAARIQCTGVDLTAGATTAMSITTAVAASVAPGLAWAPANVTVGVGTESLTGVAGLIEAGARSTDVTWSITGAGGTTAPGATRTITVTGTNRGLSTATGDSVAVVAPSGTGFGTLAGTAARDCRGTGTDLITCTLTLEPGNSVSWEVPLTVDDDVTDGQNLGGGCVSADGDTTCGGTGDTAIDAITVAREGQPQLRDSGTVSVTGAVVQSGGSGTAAVRLTATGDFTGLTLTVPLAGRPDGVTVDSATLDGATCEVGADAITCTGIDLTAGQERVLELGLTASTAAVWQATGITLAAPESTDDVLTVTGQLLSGTAGSPNVTVSAGDWTPATPARGQTTTLPITLTNEGTAAADPYRMTAVLPSGLTHGTLPSGCTAGGTARIVTCETRIGAGEAVTVSLPAVVGAGVTEGGVLTGGCLDQVLDPDQSCGGGNDLVLPDLTVGRYDVDLEISYAGGTVTALSGETVVVTMPYGNRGSKTAAQVALSIVPPVGVTVAGVSLATGVSGQRIRAAAASGTVRATCRADPDLADNAVVCGAPDSAADSISDVTITMKVGAGAQNGLQQMAVTVSTTDVDGFIQDNSVRVPMMISGTSNDDGDDGSDDVDDGDDGDDELPTTGAQVTGMVLLSAMLTAGGLGIVAVVRDNAPVPAPAARHRAGRHRA</sequence>